<name>A0AAE1ACQ5_9GAST</name>
<evidence type="ECO:0000313" key="2">
    <source>
        <dbReference type="Proteomes" id="UP001283361"/>
    </source>
</evidence>
<dbReference type="Proteomes" id="UP001283361">
    <property type="component" value="Unassembled WGS sequence"/>
</dbReference>
<gene>
    <name evidence="1" type="ORF">RRG08_026888</name>
</gene>
<organism evidence="1 2">
    <name type="scientific">Elysia crispata</name>
    <name type="common">lettuce slug</name>
    <dbReference type="NCBI Taxonomy" id="231223"/>
    <lineage>
        <taxon>Eukaryota</taxon>
        <taxon>Metazoa</taxon>
        <taxon>Spiralia</taxon>
        <taxon>Lophotrochozoa</taxon>
        <taxon>Mollusca</taxon>
        <taxon>Gastropoda</taxon>
        <taxon>Heterobranchia</taxon>
        <taxon>Euthyneura</taxon>
        <taxon>Panpulmonata</taxon>
        <taxon>Sacoglossa</taxon>
        <taxon>Placobranchoidea</taxon>
        <taxon>Plakobranchidae</taxon>
        <taxon>Elysia</taxon>
    </lineage>
</organism>
<evidence type="ECO:0000313" key="1">
    <source>
        <dbReference type="EMBL" id="KAK3785439.1"/>
    </source>
</evidence>
<protein>
    <submittedName>
        <fullName evidence="1">Uncharacterized protein</fullName>
    </submittedName>
</protein>
<accession>A0AAE1ACQ5</accession>
<dbReference type="AlphaFoldDB" id="A0AAE1ACQ5"/>
<sequence length="42" mass="4621">STATLFSTQLATGRNQKSATTLFSTKLATDNESEVYSYPVQY</sequence>
<keyword evidence="2" id="KW-1185">Reference proteome</keyword>
<proteinExistence type="predicted"/>
<comment type="caution">
    <text evidence="1">The sequence shown here is derived from an EMBL/GenBank/DDBJ whole genome shotgun (WGS) entry which is preliminary data.</text>
</comment>
<reference evidence="1" key="1">
    <citation type="journal article" date="2023" name="G3 (Bethesda)">
        <title>A reference genome for the long-term kleptoplast-retaining sea slug Elysia crispata morphotype clarki.</title>
        <authorList>
            <person name="Eastman K.E."/>
            <person name="Pendleton A.L."/>
            <person name="Shaikh M.A."/>
            <person name="Suttiyut T."/>
            <person name="Ogas R."/>
            <person name="Tomko P."/>
            <person name="Gavelis G."/>
            <person name="Widhalm J.R."/>
            <person name="Wisecaver J.H."/>
        </authorList>
    </citation>
    <scope>NUCLEOTIDE SEQUENCE</scope>
    <source>
        <strain evidence="1">ECLA1</strain>
    </source>
</reference>
<feature type="non-terminal residue" evidence="1">
    <location>
        <position position="1"/>
    </location>
</feature>
<dbReference type="EMBL" id="JAWDGP010002129">
    <property type="protein sequence ID" value="KAK3785439.1"/>
    <property type="molecule type" value="Genomic_DNA"/>
</dbReference>